<dbReference type="EMBL" id="CAJVPK010001436">
    <property type="protein sequence ID" value="CAG8586626.1"/>
    <property type="molecule type" value="Genomic_DNA"/>
</dbReference>
<dbReference type="InterPro" id="IPR025271">
    <property type="entry name" value="CCDC28"/>
</dbReference>
<sequence length="137" mass="15736">MNTTPPQVSTISTSTTSTSTNTHHPRVEHENVSDILENGFKKMDKMYTNGELRVFGDNSDSIFEELDLIRRKQIALAIEHIALENLPDEEISLSRETTEDSEENFKRNSERFAKKEQDLNNLMNNLNNLMVKILDNP</sequence>
<name>A0A9N9BZT1_9GLOM</name>
<dbReference type="AlphaFoldDB" id="A0A9N9BZT1"/>
<evidence type="ECO:0000313" key="2">
    <source>
        <dbReference type="EMBL" id="CAG8586626.1"/>
    </source>
</evidence>
<evidence type="ECO:0000256" key="1">
    <source>
        <dbReference type="SAM" id="MobiDB-lite"/>
    </source>
</evidence>
<dbReference type="Proteomes" id="UP000789706">
    <property type="component" value="Unassembled WGS sequence"/>
</dbReference>
<feature type="compositionally biased region" description="Low complexity" evidence="1">
    <location>
        <begin position="1"/>
        <end position="22"/>
    </location>
</feature>
<protein>
    <submittedName>
        <fullName evidence="2">3510_t:CDS:1</fullName>
    </submittedName>
</protein>
<dbReference type="OrthoDB" id="2405775at2759"/>
<comment type="caution">
    <text evidence="2">The sequence shown here is derived from an EMBL/GenBank/DDBJ whole genome shotgun (WGS) entry which is preliminary data.</text>
</comment>
<organism evidence="2 3">
    <name type="scientific">Diversispora eburnea</name>
    <dbReference type="NCBI Taxonomy" id="1213867"/>
    <lineage>
        <taxon>Eukaryota</taxon>
        <taxon>Fungi</taxon>
        <taxon>Fungi incertae sedis</taxon>
        <taxon>Mucoromycota</taxon>
        <taxon>Glomeromycotina</taxon>
        <taxon>Glomeromycetes</taxon>
        <taxon>Diversisporales</taxon>
        <taxon>Diversisporaceae</taxon>
        <taxon>Diversispora</taxon>
    </lineage>
</organism>
<dbReference type="Pfam" id="PF13270">
    <property type="entry name" value="CCDC28"/>
    <property type="match status" value="1"/>
</dbReference>
<proteinExistence type="predicted"/>
<accession>A0A9N9BZT1</accession>
<keyword evidence="3" id="KW-1185">Reference proteome</keyword>
<reference evidence="2" key="1">
    <citation type="submission" date="2021-06" db="EMBL/GenBank/DDBJ databases">
        <authorList>
            <person name="Kallberg Y."/>
            <person name="Tangrot J."/>
            <person name="Rosling A."/>
        </authorList>
    </citation>
    <scope>NUCLEOTIDE SEQUENCE</scope>
    <source>
        <strain evidence="2">AZ414A</strain>
    </source>
</reference>
<gene>
    <name evidence="2" type="ORF">DEBURN_LOCUS8840</name>
</gene>
<evidence type="ECO:0000313" key="3">
    <source>
        <dbReference type="Proteomes" id="UP000789706"/>
    </source>
</evidence>
<feature type="region of interest" description="Disordered" evidence="1">
    <location>
        <begin position="1"/>
        <end position="27"/>
    </location>
</feature>